<evidence type="ECO:0000256" key="2">
    <source>
        <dbReference type="SAM" id="SignalP"/>
    </source>
</evidence>
<dbReference type="PROSITE" id="PS51257">
    <property type="entry name" value="PROKAR_LIPOPROTEIN"/>
    <property type="match status" value="1"/>
</dbReference>
<evidence type="ECO:0000313" key="4">
    <source>
        <dbReference type="Proteomes" id="UP001221411"/>
    </source>
</evidence>
<proteinExistence type="predicted"/>
<protein>
    <submittedName>
        <fullName evidence="3">Uncharacterized protein</fullName>
    </submittedName>
</protein>
<organism evidence="3 4">
    <name type="scientific">Polyangium mundeleinium</name>
    <dbReference type="NCBI Taxonomy" id="2995306"/>
    <lineage>
        <taxon>Bacteria</taxon>
        <taxon>Pseudomonadati</taxon>
        <taxon>Myxococcota</taxon>
        <taxon>Polyangia</taxon>
        <taxon>Polyangiales</taxon>
        <taxon>Polyangiaceae</taxon>
        <taxon>Polyangium</taxon>
    </lineage>
</organism>
<feature type="chain" id="PRO_5045093140" evidence="2">
    <location>
        <begin position="22"/>
        <end position="201"/>
    </location>
</feature>
<feature type="compositionally biased region" description="Basic and acidic residues" evidence="1">
    <location>
        <begin position="39"/>
        <end position="56"/>
    </location>
</feature>
<evidence type="ECO:0000256" key="1">
    <source>
        <dbReference type="SAM" id="MobiDB-lite"/>
    </source>
</evidence>
<dbReference type="EMBL" id="JAQNDO010000001">
    <property type="protein sequence ID" value="MDC0749671.1"/>
    <property type="molecule type" value="Genomic_DNA"/>
</dbReference>
<feature type="signal peptide" evidence="2">
    <location>
        <begin position="1"/>
        <end position="21"/>
    </location>
</feature>
<dbReference type="Proteomes" id="UP001221411">
    <property type="component" value="Unassembled WGS sequence"/>
</dbReference>
<comment type="caution">
    <text evidence="3">The sequence shown here is derived from an EMBL/GenBank/DDBJ whole genome shotgun (WGS) entry which is preliminary data.</text>
</comment>
<evidence type="ECO:0000313" key="3">
    <source>
        <dbReference type="EMBL" id="MDC0749671.1"/>
    </source>
</evidence>
<accession>A0ABT5F6T1</accession>
<keyword evidence="4" id="KW-1185">Reference proteome</keyword>
<keyword evidence="2" id="KW-0732">Signal</keyword>
<dbReference type="RefSeq" id="WP_271929781.1">
    <property type="nucleotide sequence ID" value="NZ_JAQNDO010000001.1"/>
</dbReference>
<gene>
    <name evidence="3" type="ORF">POL67_50540</name>
</gene>
<feature type="region of interest" description="Disordered" evidence="1">
    <location>
        <begin position="20"/>
        <end position="94"/>
    </location>
</feature>
<name>A0ABT5F6T1_9BACT</name>
<reference evidence="3 4" key="1">
    <citation type="submission" date="2022-11" db="EMBL/GenBank/DDBJ databases">
        <title>Minimal conservation of predation-associated metabolite biosynthetic gene clusters underscores biosynthetic potential of Myxococcota including descriptions for ten novel species: Archangium lansinium sp. nov., Myxococcus landrumus sp. nov., Nannocystis bai.</title>
        <authorList>
            <person name="Ahearne A."/>
            <person name="Stevens C."/>
            <person name="Dowd S."/>
        </authorList>
    </citation>
    <scope>NUCLEOTIDE SEQUENCE [LARGE SCALE GENOMIC DNA]</scope>
    <source>
        <strain evidence="3 4">RJM3</strain>
    </source>
</reference>
<sequence length="201" mass="19983">MNLRAPGIVLAVAGCLFPACGGESASSPPPEFAPSSSAAEREEAPPPPPEADHGPEPGESPAASEDKPSPKASPTTEEKPAPPADGKAAAASDVPGANLSIGQLEADGLMAKDIQCKTEGGGMALLGAVLVTAWMSPQKKALDACAPAGTETRVVWKARGGKVAEVQAAGSPKVKACVERALSGGKPVLEGHCAATIVHGK</sequence>